<accession>R0IMF2</accession>
<dbReference type="PANTHER" id="PTHR31260:SF77">
    <property type="entry name" value="(RAPE) HYPOTHETICAL PROTEIN"/>
    <property type="match status" value="1"/>
</dbReference>
<comment type="similarity">
    <text evidence="1">Belongs to the UPF0725 (EMB2204) family.</text>
</comment>
<organism evidence="3 4">
    <name type="scientific">Capsella rubella</name>
    <dbReference type="NCBI Taxonomy" id="81985"/>
    <lineage>
        <taxon>Eukaryota</taxon>
        <taxon>Viridiplantae</taxon>
        <taxon>Streptophyta</taxon>
        <taxon>Embryophyta</taxon>
        <taxon>Tracheophyta</taxon>
        <taxon>Spermatophyta</taxon>
        <taxon>Magnoliopsida</taxon>
        <taxon>eudicotyledons</taxon>
        <taxon>Gunneridae</taxon>
        <taxon>Pentapetalae</taxon>
        <taxon>rosids</taxon>
        <taxon>malvids</taxon>
        <taxon>Brassicales</taxon>
        <taxon>Brassicaceae</taxon>
        <taxon>Camelineae</taxon>
        <taxon>Capsella</taxon>
    </lineage>
</organism>
<evidence type="ECO:0000313" key="4">
    <source>
        <dbReference type="Proteomes" id="UP000029121"/>
    </source>
</evidence>
<dbReference type="NCBIfam" id="TIGR01572">
    <property type="entry name" value="A_thl_para_3677"/>
    <property type="match status" value="1"/>
</dbReference>
<dbReference type="STRING" id="81985.R0IMF2"/>
<dbReference type="OrthoDB" id="1102630at2759"/>
<feature type="region of interest" description="Disordered" evidence="2">
    <location>
        <begin position="301"/>
        <end position="322"/>
    </location>
</feature>
<dbReference type="InterPro" id="IPR006462">
    <property type="entry name" value="MS5"/>
</dbReference>
<keyword evidence="4" id="KW-1185">Reference proteome</keyword>
<evidence type="ECO:0000256" key="2">
    <source>
        <dbReference type="SAM" id="MobiDB-lite"/>
    </source>
</evidence>
<dbReference type="KEGG" id="crb:17897590"/>
<evidence type="ECO:0000256" key="1">
    <source>
        <dbReference type="ARBA" id="ARBA00043961"/>
    </source>
</evidence>
<dbReference type="Pfam" id="PF04776">
    <property type="entry name" value="protein_MS5"/>
    <property type="match status" value="1"/>
</dbReference>
<dbReference type="AlphaFoldDB" id="R0IMF2"/>
<protein>
    <submittedName>
        <fullName evidence="3">Uncharacterized protein</fullName>
    </submittedName>
</protein>
<feature type="compositionally biased region" description="Basic and acidic residues" evidence="2">
    <location>
        <begin position="301"/>
        <end position="315"/>
    </location>
</feature>
<proteinExistence type="inferred from homology"/>
<name>R0IMF2_9BRAS</name>
<dbReference type="PANTHER" id="PTHR31260">
    <property type="entry name" value="CYSTATIN/MONELLIN SUPERFAMILY PROTEIN"/>
    <property type="match status" value="1"/>
</dbReference>
<dbReference type="EMBL" id="KB870805">
    <property type="protein sequence ID" value="EOA38268.1"/>
    <property type="molecule type" value="Genomic_DNA"/>
</dbReference>
<reference evidence="4" key="1">
    <citation type="journal article" date="2013" name="Nat. Genet.">
        <title>The Capsella rubella genome and the genomic consequences of rapid mating system evolution.</title>
        <authorList>
            <person name="Slotte T."/>
            <person name="Hazzouri K.M."/>
            <person name="Agren J.A."/>
            <person name="Koenig D."/>
            <person name="Maumus F."/>
            <person name="Guo Y.L."/>
            <person name="Steige K."/>
            <person name="Platts A.E."/>
            <person name="Escobar J.S."/>
            <person name="Newman L.K."/>
            <person name="Wang W."/>
            <person name="Mandakova T."/>
            <person name="Vello E."/>
            <person name="Smith L.M."/>
            <person name="Henz S.R."/>
            <person name="Steffen J."/>
            <person name="Takuno S."/>
            <person name="Brandvain Y."/>
            <person name="Coop G."/>
            <person name="Andolfatto P."/>
            <person name="Hu T.T."/>
            <person name="Blanchette M."/>
            <person name="Clark R.M."/>
            <person name="Quesneville H."/>
            <person name="Nordborg M."/>
            <person name="Gaut B.S."/>
            <person name="Lysak M.A."/>
            <person name="Jenkins J."/>
            <person name="Grimwood J."/>
            <person name="Chapman J."/>
            <person name="Prochnik S."/>
            <person name="Shu S."/>
            <person name="Rokhsar D."/>
            <person name="Schmutz J."/>
            <person name="Weigel D."/>
            <person name="Wright S.I."/>
        </authorList>
    </citation>
    <scope>NUCLEOTIDE SEQUENCE [LARGE SCALE GENOMIC DNA]</scope>
    <source>
        <strain evidence="4">cv. Monte Gargano</strain>
    </source>
</reference>
<gene>
    <name evidence="3" type="ORF">CARUB_v10009754mg</name>
</gene>
<dbReference type="Proteomes" id="UP000029121">
    <property type="component" value="Unassembled WGS sequence"/>
</dbReference>
<evidence type="ECO:0000313" key="3">
    <source>
        <dbReference type="EMBL" id="EOA38268.1"/>
    </source>
</evidence>
<sequence>MATADEEEYSVSMEEYHRHEREYWRMMAKSDGFDDDDSYECPVVLLSGLVPYDCKNSYLIPYPLLVKRYALLGLHRYNMLEGTSIGLAELVKFNKSMSYASSYYITLLANDPAATPSHKTFQVRVDETKFGYLDLTVSIARPKREAAKKPFVPHFHGGAVADGVFDGPLPDWPSDDALNDTRRFYVLKESEWQATDWISLYLELLICSSDREVADTKPSVISHLQIVEVAIETKEEDVMTPDERLSAKIAHVYITFKGLAKSRRLVEIGEHVQRRAIIRRVITSTCLTLLGKFWSGKDTEKPSMTLRRGEEDQSSNKRSRLS</sequence>